<dbReference type="AlphaFoldDB" id="A0A2V2LEI7"/>
<dbReference type="Proteomes" id="UP000245680">
    <property type="component" value="Unassembled WGS sequence"/>
</dbReference>
<keyword evidence="2" id="KW-1185">Reference proteome</keyword>
<organism evidence="1 2">
    <name type="scientific">Meridianimarinicoccus roseus</name>
    <dbReference type="NCBI Taxonomy" id="2072018"/>
    <lineage>
        <taxon>Bacteria</taxon>
        <taxon>Pseudomonadati</taxon>
        <taxon>Pseudomonadota</taxon>
        <taxon>Alphaproteobacteria</taxon>
        <taxon>Rhodobacterales</taxon>
        <taxon>Paracoccaceae</taxon>
        <taxon>Meridianimarinicoccus</taxon>
    </lineage>
</organism>
<accession>A0A2V2LEI7</accession>
<sequence length="217" mass="23614">MGQDTTIIARDFADTLKRQGVLLPPASLSLPGLRGNDKTLHRIGTKYLYSCFLLKRRGLYTVYVSPTYGGYRGAFKQALDVAVDDADIDHYYARAAAALDLELEAGWRDAGETDAAPDSSLFIAIGALPPALNRSVQARTDLDTLLRKALGLDYIGETEKNLIGMRRYGDPAIAANLLKTGFMVPVGRVKMNNVVPVTRDTLKGGRETEMFGGLFGL</sequence>
<dbReference type="RefSeq" id="WP_109812668.1">
    <property type="nucleotide sequence ID" value="NZ_QGKU01000048.1"/>
</dbReference>
<evidence type="ECO:0000313" key="2">
    <source>
        <dbReference type="Proteomes" id="UP000245680"/>
    </source>
</evidence>
<reference evidence="1 2" key="1">
    <citation type="submission" date="2018-05" db="EMBL/GenBank/DDBJ databases">
        <title>Rhodobacteraceae gen. nov., sp. nov. isolated from sea water.</title>
        <authorList>
            <person name="Ren Y."/>
        </authorList>
    </citation>
    <scope>NUCLEOTIDE SEQUENCE [LARGE SCALE GENOMIC DNA]</scope>
    <source>
        <strain evidence="1 2">TG-679</strain>
    </source>
</reference>
<comment type="caution">
    <text evidence="1">The sequence shown here is derived from an EMBL/GenBank/DDBJ whole genome shotgun (WGS) entry which is preliminary data.</text>
</comment>
<proteinExistence type="predicted"/>
<gene>
    <name evidence="1" type="ORF">DKT77_15975</name>
</gene>
<name>A0A2V2LEI7_9RHOB</name>
<dbReference type="OrthoDB" id="7835793at2"/>
<protein>
    <submittedName>
        <fullName evidence="1">Uncharacterized protein</fullName>
    </submittedName>
</protein>
<dbReference type="EMBL" id="QGKU01000048">
    <property type="protein sequence ID" value="PWR01627.1"/>
    <property type="molecule type" value="Genomic_DNA"/>
</dbReference>
<evidence type="ECO:0000313" key="1">
    <source>
        <dbReference type="EMBL" id="PWR01627.1"/>
    </source>
</evidence>